<organism evidence="1 2">
    <name type="scientific">Desulfofundulus kuznetsovii (strain DSM 6115 / VKM B-1805 / 17)</name>
    <name type="common">Desulfotomaculum kuznetsovii</name>
    <dbReference type="NCBI Taxonomy" id="760568"/>
    <lineage>
        <taxon>Bacteria</taxon>
        <taxon>Bacillati</taxon>
        <taxon>Bacillota</taxon>
        <taxon>Clostridia</taxon>
        <taxon>Eubacteriales</taxon>
        <taxon>Peptococcaceae</taxon>
        <taxon>Desulfofundulus</taxon>
    </lineage>
</organism>
<accession>A0AAU8PAW3</accession>
<evidence type="ECO:0000313" key="2">
    <source>
        <dbReference type="Proteomes" id="UP000009229"/>
    </source>
</evidence>
<name>A0AAU8PAW3_DESK7</name>
<dbReference type="EMBL" id="CP002770">
    <property type="protein sequence ID" value="AEG14360.1"/>
    <property type="molecule type" value="Genomic_DNA"/>
</dbReference>
<dbReference type="RefSeq" id="WP_013821875.1">
    <property type="nucleotide sequence ID" value="NC_015573.1"/>
</dbReference>
<dbReference type="Proteomes" id="UP000009229">
    <property type="component" value="Chromosome"/>
</dbReference>
<dbReference type="AlphaFoldDB" id="A0AAU8PAW3"/>
<sequence>MDEKEISRYIELHKNKDVRVIGYPDDKVSHRRIIEFGSIPEEIKKKNGLRPGMVVNGALLAESVPEGESVK</sequence>
<protein>
    <submittedName>
        <fullName evidence="1">Uncharacterized protein</fullName>
    </submittedName>
</protein>
<reference evidence="2" key="1">
    <citation type="submission" date="2011-05" db="EMBL/GenBank/DDBJ databases">
        <title>Complete sequence of Desulfotomaculum kuznetsovii DSM 6115.</title>
        <authorList>
            <person name="Lucas S."/>
            <person name="Han J."/>
            <person name="Lapidus A."/>
            <person name="Cheng J.-F."/>
            <person name="Goodwin L."/>
            <person name="Pitluck S."/>
            <person name="Peters L."/>
            <person name="Mikhailova N."/>
            <person name="Lu M."/>
            <person name="Saunders E."/>
            <person name="Han C."/>
            <person name="Tapia R."/>
            <person name="Land M."/>
            <person name="Hauser L."/>
            <person name="Kyrpides N."/>
            <person name="Ivanova N."/>
            <person name="Pagani I."/>
            <person name="Nazina T."/>
            <person name="Ivanova A."/>
            <person name="Parshina S."/>
            <person name="Kuever J."/>
            <person name="Muyzer G."/>
            <person name="Plugge C."/>
            <person name="Stams A."/>
            <person name="Woyke T."/>
        </authorList>
    </citation>
    <scope>NUCLEOTIDE SEQUENCE [LARGE SCALE GENOMIC DNA]</scope>
    <source>
        <strain evidence="2">DSM 6115 / VKM B-1805 / 17</strain>
    </source>
</reference>
<proteinExistence type="predicted"/>
<gene>
    <name evidence="1" type="ordered locus">Desku_0754</name>
</gene>
<evidence type="ECO:0000313" key="1">
    <source>
        <dbReference type="EMBL" id="AEG14360.1"/>
    </source>
</evidence>
<keyword evidence="2" id="KW-1185">Reference proteome</keyword>
<dbReference type="KEGG" id="dku:Desku_0754"/>